<comment type="similarity">
    <text evidence="1">Belongs to the CoA-transferase III family.</text>
</comment>
<dbReference type="SUPFAM" id="SSF89796">
    <property type="entry name" value="CoA-transferase family III (CaiB/BaiF)"/>
    <property type="match status" value="2"/>
</dbReference>
<dbReference type="InterPro" id="IPR023606">
    <property type="entry name" value="CoA-Trfase_III_dom_1_sf"/>
</dbReference>
<dbReference type="GO" id="GO:0003824">
    <property type="term" value="F:catalytic activity"/>
    <property type="evidence" value="ECO:0007669"/>
    <property type="project" value="InterPro"/>
</dbReference>
<dbReference type="OrthoDB" id="5863171at2759"/>
<evidence type="ECO:0000313" key="2">
    <source>
        <dbReference type="EMBL" id="ODQ78899.1"/>
    </source>
</evidence>
<sequence>MTVISSKPYTITAEATRIFNSLVNDPRLDVPETVKCAARHVTIQARHEVPFLPTPLKMTESSTALWAYLSAWSLAIMSARYGLGEETAVIDSEQATLYLLSFALVRFNGVPILDERFASRIAQYDTGMSSEPYRAMATNIYPTRDGKFYYLHGSLNATRILRMVDMPDSQPELTRDEAIVAHTENLSQNFDSHWLEITANERYKQAGTVCNTFEEFLASEHGKAIKDDPIYIVKQVDASLPAVGWPEATKGSGRPLEGIRIIDFSRIIAGPAVTKLCALLGATVIRISSNPHQTDWAALMFDGNLGKRDTSLNMKSEEGKDAFEALLLGADVIMDGFRPGSLDRLGFTRDYMRLLARKRGKGLILARENCYGWKGPLQHRSGWQQISDCVTGAAWAQGKFLGLDEPVLPLLPNSDYQTGICGAAAILDAVYKRATVGGSYTVDLSLNQYNVFFQKQGLLPEVEQERLLRRHKGELDFRHHDDVFNLLAKMTKFFAKHEPELLDPKMYAKAKSNWGEEGEVVEYIKPPAFFSSTRLFPDVGTTRAGAHRPQWP</sequence>
<organism evidence="2 3">
    <name type="scientific">Babjeviella inositovora NRRL Y-12698</name>
    <dbReference type="NCBI Taxonomy" id="984486"/>
    <lineage>
        <taxon>Eukaryota</taxon>
        <taxon>Fungi</taxon>
        <taxon>Dikarya</taxon>
        <taxon>Ascomycota</taxon>
        <taxon>Saccharomycotina</taxon>
        <taxon>Pichiomycetes</taxon>
        <taxon>Serinales incertae sedis</taxon>
        <taxon>Babjeviella</taxon>
    </lineage>
</organism>
<dbReference type="InterPro" id="IPR052985">
    <property type="entry name" value="CoA-trans_III_biosynth/detox"/>
</dbReference>
<dbReference type="GeneID" id="30147269"/>
<dbReference type="AlphaFoldDB" id="A0A1E3QMF7"/>
<name>A0A1E3QMF7_9ASCO</name>
<dbReference type="PANTHER" id="PTHR48229:SF1">
    <property type="entry name" value="ALPHA METHYLACYL-COA RACEMASE-RELATED"/>
    <property type="match status" value="1"/>
</dbReference>
<gene>
    <name evidence="2" type="ORF">BABINDRAFT_162564</name>
</gene>
<evidence type="ECO:0000313" key="3">
    <source>
        <dbReference type="Proteomes" id="UP000094336"/>
    </source>
</evidence>
<dbReference type="STRING" id="984486.A0A1E3QMF7"/>
<accession>A0A1E3QMF7</accession>
<dbReference type="RefSeq" id="XP_018984227.1">
    <property type="nucleotide sequence ID" value="XM_019129416.1"/>
</dbReference>
<evidence type="ECO:0000256" key="1">
    <source>
        <dbReference type="ARBA" id="ARBA00008383"/>
    </source>
</evidence>
<reference evidence="3" key="1">
    <citation type="submission" date="2016-05" db="EMBL/GenBank/DDBJ databases">
        <title>Comparative genomics of biotechnologically important yeasts.</title>
        <authorList>
            <consortium name="DOE Joint Genome Institute"/>
            <person name="Riley R."/>
            <person name="Haridas S."/>
            <person name="Wolfe K.H."/>
            <person name="Lopes M.R."/>
            <person name="Hittinger C.T."/>
            <person name="Goker M."/>
            <person name="Salamov A."/>
            <person name="Wisecaver J."/>
            <person name="Long T.M."/>
            <person name="Aerts A.L."/>
            <person name="Barry K."/>
            <person name="Choi C."/>
            <person name="Clum A."/>
            <person name="Coughlan A.Y."/>
            <person name="Deshpande S."/>
            <person name="Douglass A.P."/>
            <person name="Hanson S.J."/>
            <person name="Klenk H.-P."/>
            <person name="Labutti K."/>
            <person name="Lapidus A."/>
            <person name="Lindquist E."/>
            <person name="Lipzen A."/>
            <person name="Meier-Kolthoff J.P."/>
            <person name="Ohm R.A."/>
            <person name="Otillar R.P."/>
            <person name="Pangilinan J."/>
            <person name="Peng Y."/>
            <person name="Rokas A."/>
            <person name="Rosa C.A."/>
            <person name="Scheuner C."/>
            <person name="Sibirny A.A."/>
            <person name="Slot J.C."/>
            <person name="Stielow J.B."/>
            <person name="Sun H."/>
            <person name="Kurtzman C.P."/>
            <person name="Blackwell M."/>
            <person name="Grigoriev I.V."/>
            <person name="Jeffries T.W."/>
        </authorList>
    </citation>
    <scope>NUCLEOTIDE SEQUENCE [LARGE SCALE GENOMIC DNA]</scope>
    <source>
        <strain evidence="3">NRRL Y-12698</strain>
    </source>
</reference>
<dbReference type="Proteomes" id="UP000094336">
    <property type="component" value="Unassembled WGS sequence"/>
</dbReference>
<dbReference type="Gene3D" id="3.40.50.10540">
    <property type="entry name" value="Crotonobetainyl-coa:carnitine coa-transferase, domain 1"/>
    <property type="match status" value="1"/>
</dbReference>
<protein>
    <recommendedName>
        <fullName evidence="4">CoA-transferase family III</fullName>
    </recommendedName>
</protein>
<dbReference type="Pfam" id="PF02515">
    <property type="entry name" value="CoA_transf_3"/>
    <property type="match status" value="1"/>
</dbReference>
<keyword evidence="3" id="KW-1185">Reference proteome</keyword>
<dbReference type="EMBL" id="KV454434">
    <property type="protein sequence ID" value="ODQ78899.1"/>
    <property type="molecule type" value="Genomic_DNA"/>
</dbReference>
<proteinExistence type="inferred from homology"/>
<dbReference type="PANTHER" id="PTHR48229">
    <property type="entry name" value="CAIB/BAIF FAMILY ENZYME (AFU_ORTHOLOGUE AFUA_1G05360)-RELATED"/>
    <property type="match status" value="1"/>
</dbReference>
<dbReference type="InterPro" id="IPR003673">
    <property type="entry name" value="CoA-Trfase_fam_III"/>
</dbReference>
<evidence type="ECO:0008006" key="4">
    <source>
        <dbReference type="Google" id="ProtNLM"/>
    </source>
</evidence>